<dbReference type="PaxDb" id="7159-AAEL014538-PA"/>
<dbReference type="AlphaFoldDB" id="Q16G29"/>
<evidence type="ECO:0000256" key="2">
    <source>
        <dbReference type="SAM" id="Phobius"/>
    </source>
</evidence>
<accession>Q16G29</accession>
<keyword evidence="2" id="KW-0472">Membrane</keyword>
<reference evidence="3" key="1">
    <citation type="submission" date="2005-10" db="EMBL/GenBank/DDBJ databases">
        <authorList>
            <person name="Loftus B.J."/>
            <person name="Nene V.M."/>
            <person name="Hannick L.I."/>
            <person name="Bidwell S."/>
            <person name="Haas B."/>
            <person name="Amedeo P."/>
            <person name="Orvis J."/>
            <person name="Wortman J.R."/>
            <person name="White O.R."/>
            <person name="Salzberg S."/>
            <person name="Shumway M."/>
            <person name="Koo H."/>
            <person name="Zhao Y."/>
            <person name="Holmes M."/>
            <person name="Miller J."/>
            <person name="Schatz M."/>
            <person name="Pop M."/>
            <person name="Pai G."/>
            <person name="Utterback T."/>
            <person name="Rogers Y.-H."/>
            <person name="Kravitz S."/>
            <person name="Fraser C.M."/>
        </authorList>
    </citation>
    <scope>NUCLEOTIDE SEQUENCE</scope>
    <source>
        <strain evidence="3">Liverpool</strain>
    </source>
</reference>
<evidence type="ECO:0000313" key="3">
    <source>
        <dbReference type="EMBL" id="EAT33202.1"/>
    </source>
</evidence>
<keyword evidence="2" id="KW-0812">Transmembrane</keyword>
<organism evidence="3 4">
    <name type="scientific">Aedes aegypti</name>
    <name type="common">Yellowfever mosquito</name>
    <name type="synonym">Culex aegypti</name>
    <dbReference type="NCBI Taxonomy" id="7159"/>
    <lineage>
        <taxon>Eukaryota</taxon>
        <taxon>Metazoa</taxon>
        <taxon>Ecdysozoa</taxon>
        <taxon>Arthropoda</taxon>
        <taxon>Hexapoda</taxon>
        <taxon>Insecta</taxon>
        <taxon>Pterygota</taxon>
        <taxon>Neoptera</taxon>
        <taxon>Endopterygota</taxon>
        <taxon>Diptera</taxon>
        <taxon>Nematocera</taxon>
        <taxon>Culicoidea</taxon>
        <taxon>Culicidae</taxon>
        <taxon>Culicinae</taxon>
        <taxon>Aedini</taxon>
        <taxon>Aedes</taxon>
        <taxon>Stegomyia</taxon>
    </lineage>
</organism>
<keyword evidence="2" id="KW-1133">Transmembrane helix</keyword>
<dbReference type="EMBL" id="CH478339">
    <property type="protein sequence ID" value="EAT33202.1"/>
    <property type="molecule type" value="Genomic_DNA"/>
</dbReference>
<protein>
    <submittedName>
        <fullName evidence="3">AAEL014538-PA</fullName>
    </submittedName>
</protein>
<dbReference type="STRING" id="7159.Q16G29"/>
<dbReference type="Proteomes" id="UP000682892">
    <property type="component" value="Unassembled WGS sequence"/>
</dbReference>
<feature type="transmembrane region" description="Helical" evidence="2">
    <location>
        <begin position="21"/>
        <end position="39"/>
    </location>
</feature>
<gene>
    <name evidence="3" type="ORF">AaeL_AAEL014538</name>
</gene>
<feature type="region of interest" description="Disordered" evidence="1">
    <location>
        <begin position="230"/>
        <end position="253"/>
    </location>
</feature>
<evidence type="ECO:0000313" key="4">
    <source>
        <dbReference type="Proteomes" id="UP000682892"/>
    </source>
</evidence>
<reference evidence="3" key="2">
    <citation type="journal article" date="2007" name="Science">
        <title>Genome sequence of Aedes aegypti, a major arbovirus vector.</title>
        <authorList>
            <person name="Nene V."/>
            <person name="Wortman J.R."/>
            <person name="Lawson D."/>
            <person name="Haas B."/>
            <person name="Kodira C."/>
            <person name="Tu Z.J."/>
            <person name="Loftus B."/>
            <person name="Xi Z."/>
            <person name="Megy K."/>
            <person name="Grabherr M."/>
            <person name="Ren Q."/>
            <person name="Zdobnov E.M."/>
            <person name="Lobo N.F."/>
            <person name="Campbell K.S."/>
            <person name="Brown S.E."/>
            <person name="Bonaldo M.F."/>
            <person name="Zhu J."/>
            <person name="Sinkins S.P."/>
            <person name="Hogenkamp D.G."/>
            <person name="Amedeo P."/>
            <person name="Arensburger P."/>
            <person name="Atkinson P.W."/>
            <person name="Bidwell S."/>
            <person name="Biedler J."/>
            <person name="Birney E."/>
            <person name="Bruggner R.V."/>
            <person name="Costas J."/>
            <person name="Coy M.R."/>
            <person name="Crabtree J."/>
            <person name="Crawford M."/>
            <person name="Debruyn B."/>
            <person name="Decaprio D."/>
            <person name="Eiglmeier K."/>
            <person name="Eisenstadt E."/>
            <person name="El-Dorry H."/>
            <person name="Gelbart W.M."/>
            <person name="Gomes S.L."/>
            <person name="Hammond M."/>
            <person name="Hannick L.I."/>
            <person name="Hogan J.R."/>
            <person name="Holmes M.H."/>
            <person name="Jaffe D."/>
            <person name="Johnston J.S."/>
            <person name="Kennedy R.C."/>
            <person name="Koo H."/>
            <person name="Kravitz S."/>
            <person name="Kriventseva E.V."/>
            <person name="Kulp D."/>
            <person name="Labutti K."/>
            <person name="Lee E."/>
            <person name="Li S."/>
            <person name="Lovin D.D."/>
            <person name="Mao C."/>
            <person name="Mauceli E."/>
            <person name="Menck C.F."/>
            <person name="Miller J.R."/>
            <person name="Montgomery P."/>
            <person name="Mori A."/>
            <person name="Nascimento A.L."/>
            <person name="Naveira H.F."/>
            <person name="Nusbaum C."/>
            <person name="O'leary S."/>
            <person name="Orvis J."/>
            <person name="Pertea M."/>
            <person name="Quesneville H."/>
            <person name="Reidenbach K.R."/>
            <person name="Rogers Y.H."/>
            <person name="Roth C.W."/>
            <person name="Schneider J.R."/>
            <person name="Schatz M."/>
            <person name="Shumway M."/>
            <person name="Stanke M."/>
            <person name="Stinson E.O."/>
            <person name="Tubio J.M."/>
            <person name="Vanzee J.P."/>
            <person name="Verjovski-Almeida S."/>
            <person name="Werner D."/>
            <person name="White O."/>
            <person name="Wyder S."/>
            <person name="Zeng Q."/>
            <person name="Zhao Q."/>
            <person name="Zhao Y."/>
            <person name="Hill C.A."/>
            <person name="Raikhel A.S."/>
            <person name="Soares M.B."/>
            <person name="Knudson D.L."/>
            <person name="Lee N.H."/>
            <person name="Galagan J."/>
            <person name="Salzberg S.L."/>
            <person name="Paulsen I.T."/>
            <person name="Dimopoulos G."/>
            <person name="Collins F.H."/>
            <person name="Birren B."/>
            <person name="Fraser-Liggett C.M."/>
            <person name="Severson D.W."/>
        </authorList>
    </citation>
    <scope>NUCLEOTIDE SEQUENCE [LARGE SCALE GENOMIC DNA]</scope>
    <source>
        <strain evidence="3">Liverpool</strain>
    </source>
</reference>
<dbReference type="OMA" id="SSAXPLI"/>
<sequence>MQYITSALQFANICNANTHIFTMRFTFVMLVVLLAGVTLTSAKPLILTKAFLRYVLPTITAKVAGLSGLSGLTGLTGLTALGSHSKRLGGLSSVKKPESIGSVYLPNRVYSFLFPKDTINPPASVVYHSLEDYCVPDPFVPPPPPPPVPVPPPVAFPQPIAYPPVAVPVAFPPPPPAIAYPPPPPPPAPLPVGPIAQTWEQDGAQTTVNVDTPLGGPSVYIAETPAGRHEAPLPGFNGPVLSSNTAPAPGTSF</sequence>
<dbReference type="HOGENOM" id="CLU_1074478_0_0_1"/>
<feature type="compositionally biased region" description="Polar residues" evidence="1">
    <location>
        <begin position="240"/>
        <end position="253"/>
    </location>
</feature>
<dbReference type="VEuPathDB" id="VectorBase:AAEL005503"/>
<reference evidence="3" key="3">
    <citation type="submission" date="2012-09" db="EMBL/GenBank/DDBJ databases">
        <authorList>
            <consortium name="VectorBase"/>
        </authorList>
    </citation>
    <scope>NUCLEOTIDE SEQUENCE</scope>
    <source>
        <strain evidence="3">Liverpool</strain>
    </source>
</reference>
<name>Q16G29_AEDAE</name>
<evidence type="ECO:0000256" key="1">
    <source>
        <dbReference type="SAM" id="MobiDB-lite"/>
    </source>
</evidence>
<proteinExistence type="predicted"/>